<feature type="transmembrane region" description="Helical" evidence="2">
    <location>
        <begin position="219"/>
        <end position="243"/>
    </location>
</feature>
<feature type="transmembrane region" description="Helical" evidence="2">
    <location>
        <begin position="289"/>
        <end position="311"/>
    </location>
</feature>
<gene>
    <name evidence="3" type="ORF">AADG42_18390</name>
</gene>
<dbReference type="Proteomes" id="UP001442841">
    <property type="component" value="Chromosome"/>
</dbReference>
<organism evidence="3 4">
    <name type="scientific">Ammonicoccus fulvus</name>
    <dbReference type="NCBI Taxonomy" id="3138240"/>
    <lineage>
        <taxon>Bacteria</taxon>
        <taxon>Bacillati</taxon>
        <taxon>Actinomycetota</taxon>
        <taxon>Actinomycetes</taxon>
        <taxon>Propionibacteriales</taxon>
        <taxon>Propionibacteriaceae</taxon>
        <taxon>Ammonicoccus</taxon>
    </lineage>
</organism>
<keyword evidence="2" id="KW-0472">Membrane</keyword>
<dbReference type="InterPro" id="IPR008523">
    <property type="entry name" value="DUF805"/>
</dbReference>
<feature type="transmembrane region" description="Helical" evidence="2">
    <location>
        <begin position="255"/>
        <end position="277"/>
    </location>
</feature>
<evidence type="ECO:0000256" key="1">
    <source>
        <dbReference type="SAM" id="MobiDB-lite"/>
    </source>
</evidence>
<evidence type="ECO:0000256" key="2">
    <source>
        <dbReference type="SAM" id="Phobius"/>
    </source>
</evidence>
<proteinExistence type="predicted"/>
<protein>
    <submittedName>
        <fullName evidence="3">DUF805 domain-containing protein</fullName>
    </submittedName>
</protein>
<feature type="region of interest" description="Disordered" evidence="1">
    <location>
        <begin position="1"/>
        <end position="145"/>
    </location>
</feature>
<accession>A0ABZ3FT00</accession>
<keyword evidence="2" id="KW-1133">Transmembrane helix</keyword>
<name>A0ABZ3FT00_9ACTN</name>
<evidence type="ECO:0000313" key="3">
    <source>
        <dbReference type="EMBL" id="XAN09203.1"/>
    </source>
</evidence>
<evidence type="ECO:0000313" key="4">
    <source>
        <dbReference type="Proteomes" id="UP001442841"/>
    </source>
</evidence>
<dbReference type="RefSeq" id="WP_425310660.1">
    <property type="nucleotide sequence ID" value="NZ_CP154795.1"/>
</dbReference>
<sequence length="332" mass="34822">MSYGNNNYGQGGDQPQGYGQGGDQSQGGYGQGGQDYGQQGGYGQQQGGYGQLADYGQQQGGYGQQADYGQQQGGYGQQQGGYGQQADYGQQQGGYGQSAQPDYGQQGGYGQTSASDPYSQSSAQDPYSQSSAQDPYGQAGYGQQQTADYGQQQAGGYDQQSPYGGAGAYGTDTQPYAGAYGGGYDAAHPPRPNVGFVDAIKLGLKNYANFYGRASRSEFWWFFLAEIIASIPFWIGYGITIAGASDPYGGGVSPIGVILMVLGGIILLGLLVPGIAIRVRRLHDTDKSGWFYFISAIPSVGGIILLVLLALEAKPQGVRFDNPDGSQPVSQP</sequence>
<feature type="compositionally biased region" description="Gly residues" evidence="1">
    <location>
        <begin position="9"/>
        <end position="50"/>
    </location>
</feature>
<dbReference type="PANTHER" id="PTHR34980">
    <property type="entry name" value="INNER MEMBRANE PROTEIN-RELATED-RELATED"/>
    <property type="match status" value="1"/>
</dbReference>
<dbReference type="EMBL" id="CP154795">
    <property type="protein sequence ID" value="XAN09203.1"/>
    <property type="molecule type" value="Genomic_DNA"/>
</dbReference>
<feature type="compositionally biased region" description="Gly residues" evidence="1">
    <location>
        <begin position="71"/>
        <end position="83"/>
    </location>
</feature>
<reference evidence="3 4" key="1">
    <citation type="submission" date="2024-04" db="EMBL/GenBank/DDBJ databases">
        <title>Isolation of an actinomycete strain from pig manure.</title>
        <authorList>
            <person name="Gong T."/>
            <person name="Yu Z."/>
            <person name="An M."/>
            <person name="Wei C."/>
            <person name="Yang W."/>
            <person name="Liu L."/>
        </authorList>
    </citation>
    <scope>NUCLEOTIDE SEQUENCE [LARGE SCALE GENOMIC DNA]</scope>
    <source>
        <strain evidence="3 4">ZF39</strain>
    </source>
</reference>
<keyword evidence="4" id="KW-1185">Reference proteome</keyword>
<feature type="compositionally biased region" description="Polar residues" evidence="1">
    <location>
        <begin position="112"/>
        <end position="131"/>
    </location>
</feature>
<feature type="compositionally biased region" description="Low complexity" evidence="1">
    <location>
        <begin position="132"/>
        <end position="145"/>
    </location>
</feature>
<dbReference type="Pfam" id="PF05656">
    <property type="entry name" value="DUF805"/>
    <property type="match status" value="1"/>
</dbReference>
<dbReference type="PANTHER" id="PTHR34980:SF2">
    <property type="entry name" value="INNER MEMBRANE PROTEIN YHAH-RELATED"/>
    <property type="match status" value="1"/>
</dbReference>
<keyword evidence="2" id="KW-0812">Transmembrane</keyword>